<proteinExistence type="predicted"/>
<dbReference type="GO" id="GO:0005524">
    <property type="term" value="F:ATP binding"/>
    <property type="evidence" value="ECO:0007669"/>
    <property type="project" value="UniProtKB-UniRule"/>
</dbReference>
<feature type="domain" description="FHA" evidence="6">
    <location>
        <begin position="64"/>
        <end position="114"/>
    </location>
</feature>
<dbReference type="InterPro" id="IPR017441">
    <property type="entry name" value="Protein_kinase_ATP_BS"/>
</dbReference>
<evidence type="ECO:0000256" key="5">
    <source>
        <dbReference type="PROSITE-ProRule" id="PRU10141"/>
    </source>
</evidence>
<dbReference type="Pfam" id="PF00498">
    <property type="entry name" value="FHA"/>
    <property type="match status" value="1"/>
</dbReference>
<dbReference type="PROSITE" id="PS00107">
    <property type="entry name" value="PROTEIN_KINASE_ATP"/>
    <property type="match status" value="1"/>
</dbReference>
<dbReference type="EMBL" id="CP003364">
    <property type="protein sequence ID" value="AGA24978.1"/>
    <property type="molecule type" value="Genomic_DNA"/>
</dbReference>
<dbReference type="KEGG" id="saci:Sinac_0554"/>
<dbReference type="InterPro" id="IPR008984">
    <property type="entry name" value="SMAD_FHA_dom_sf"/>
</dbReference>
<dbReference type="SUPFAM" id="SSF49879">
    <property type="entry name" value="SMAD/FHA domain"/>
    <property type="match status" value="1"/>
</dbReference>
<dbReference type="Gene3D" id="3.30.200.20">
    <property type="entry name" value="Phosphorylase Kinase, domain 1"/>
    <property type="match status" value="1"/>
</dbReference>
<sequence length="482" mass="53122">MNERLGCDPPDLSHKGLRPWPCLEYNGQELRLGRTNGATMRVILDVLEGPRQGRSFVFDRHDTFIVGRSRFVHCPVPEDTALSRDHFLIEINPPRCEVRDLGSTNGTFVNERRVDRAKLNSGDRIAAGQSIFRVRVETASKTSEMDTQTGSRTLSVALDAHPKPIQCAGCGSPAPLGIDVASGPNQVAGESVEWLCDFCRAESSSLPQPVPHFTTVRELGRGAMGVVYQAKHNETGKLVALKLIVPESAAARSAVDRFLREMSVISQLKHPNIVEWLEQGMTRGQFWFAMEYVAGSNLEALANSAPGRYPISQACRMACQVLKGLEQAHRLGFVHRDIKPENILIGRRPEGLVAKISDFGLAKSFRGLGLSGLTFSGEMRGTVPFMPPEQMLDFKTVLPSGDLYASAATLYYLLTSQFIYDQVAEGGDLIRTLLEEPPVPVRKRRPDIPAALAAVLQKCLARDPKDRYPTASAMRQALRPFC</sequence>
<dbReference type="SMART" id="SM00240">
    <property type="entry name" value="FHA"/>
    <property type="match status" value="1"/>
</dbReference>
<dbReference type="SMART" id="SM00220">
    <property type="entry name" value="S_TKc"/>
    <property type="match status" value="1"/>
</dbReference>
<keyword evidence="4 5" id="KW-0067">ATP-binding</keyword>
<evidence type="ECO:0000256" key="2">
    <source>
        <dbReference type="ARBA" id="ARBA00022741"/>
    </source>
</evidence>
<evidence type="ECO:0000313" key="9">
    <source>
        <dbReference type="Proteomes" id="UP000010798"/>
    </source>
</evidence>
<gene>
    <name evidence="8" type="ordered locus">Sinac_0554</name>
</gene>
<evidence type="ECO:0000313" key="8">
    <source>
        <dbReference type="EMBL" id="AGA24978.1"/>
    </source>
</evidence>
<dbReference type="AlphaFoldDB" id="L0D830"/>
<evidence type="ECO:0000259" key="7">
    <source>
        <dbReference type="PROSITE" id="PS50011"/>
    </source>
</evidence>
<keyword evidence="2 5" id="KW-0547">Nucleotide-binding</keyword>
<protein>
    <submittedName>
        <fullName evidence="8">Protein kinase domain with FHA domain</fullName>
    </submittedName>
</protein>
<dbReference type="PROSITE" id="PS00108">
    <property type="entry name" value="PROTEIN_KINASE_ST"/>
    <property type="match status" value="1"/>
</dbReference>
<dbReference type="Gene3D" id="2.60.200.20">
    <property type="match status" value="1"/>
</dbReference>
<dbReference type="HOGENOM" id="CLU_034631_0_0_0"/>
<dbReference type="SUPFAM" id="SSF56112">
    <property type="entry name" value="Protein kinase-like (PK-like)"/>
    <property type="match status" value="1"/>
</dbReference>
<dbReference type="InterPro" id="IPR008271">
    <property type="entry name" value="Ser/Thr_kinase_AS"/>
</dbReference>
<evidence type="ECO:0000256" key="4">
    <source>
        <dbReference type="ARBA" id="ARBA00022840"/>
    </source>
</evidence>
<evidence type="ECO:0000259" key="6">
    <source>
        <dbReference type="PROSITE" id="PS50006"/>
    </source>
</evidence>
<feature type="binding site" evidence="5">
    <location>
        <position position="242"/>
    </location>
    <ligand>
        <name>ATP</name>
        <dbReference type="ChEBI" id="CHEBI:30616"/>
    </ligand>
</feature>
<dbReference type="InterPro" id="IPR011009">
    <property type="entry name" value="Kinase-like_dom_sf"/>
</dbReference>
<dbReference type="STRING" id="886293.Sinac_0554"/>
<dbReference type="eggNOG" id="COG1716">
    <property type="taxonomic scope" value="Bacteria"/>
</dbReference>
<evidence type="ECO:0000256" key="3">
    <source>
        <dbReference type="ARBA" id="ARBA00022777"/>
    </source>
</evidence>
<dbReference type="PANTHER" id="PTHR43289">
    <property type="entry name" value="MITOGEN-ACTIVATED PROTEIN KINASE KINASE KINASE 20-RELATED"/>
    <property type="match status" value="1"/>
</dbReference>
<dbReference type="InterPro" id="IPR000719">
    <property type="entry name" value="Prot_kinase_dom"/>
</dbReference>
<dbReference type="Pfam" id="PF00069">
    <property type="entry name" value="Pkinase"/>
    <property type="match status" value="1"/>
</dbReference>
<accession>L0D830</accession>
<dbReference type="CDD" id="cd14014">
    <property type="entry name" value="STKc_PknB_like"/>
    <property type="match status" value="1"/>
</dbReference>
<dbReference type="PANTHER" id="PTHR43289:SF6">
    <property type="entry name" value="SERINE_THREONINE-PROTEIN KINASE NEKL-3"/>
    <property type="match status" value="1"/>
</dbReference>
<keyword evidence="9" id="KW-1185">Reference proteome</keyword>
<organism evidence="8 9">
    <name type="scientific">Singulisphaera acidiphila (strain ATCC BAA-1392 / DSM 18658 / VKM B-2454 / MOB10)</name>
    <dbReference type="NCBI Taxonomy" id="886293"/>
    <lineage>
        <taxon>Bacteria</taxon>
        <taxon>Pseudomonadati</taxon>
        <taxon>Planctomycetota</taxon>
        <taxon>Planctomycetia</taxon>
        <taxon>Isosphaerales</taxon>
        <taxon>Isosphaeraceae</taxon>
        <taxon>Singulisphaera</taxon>
    </lineage>
</organism>
<keyword evidence="3 8" id="KW-0418">Kinase</keyword>
<name>L0D830_SINAD</name>
<dbReference type="PROSITE" id="PS50006">
    <property type="entry name" value="FHA_DOMAIN"/>
    <property type="match status" value="1"/>
</dbReference>
<reference evidence="8 9" key="1">
    <citation type="submission" date="2012-02" db="EMBL/GenBank/DDBJ databases">
        <title>Complete sequence of chromosome of Singulisphaera acidiphila DSM 18658.</title>
        <authorList>
            <consortium name="US DOE Joint Genome Institute (JGI-PGF)"/>
            <person name="Lucas S."/>
            <person name="Copeland A."/>
            <person name="Lapidus A."/>
            <person name="Glavina del Rio T."/>
            <person name="Dalin E."/>
            <person name="Tice H."/>
            <person name="Bruce D."/>
            <person name="Goodwin L."/>
            <person name="Pitluck S."/>
            <person name="Peters L."/>
            <person name="Ovchinnikova G."/>
            <person name="Chertkov O."/>
            <person name="Kyrpides N."/>
            <person name="Mavromatis K."/>
            <person name="Ivanova N."/>
            <person name="Brettin T."/>
            <person name="Detter J.C."/>
            <person name="Han C."/>
            <person name="Larimer F."/>
            <person name="Land M."/>
            <person name="Hauser L."/>
            <person name="Markowitz V."/>
            <person name="Cheng J.-F."/>
            <person name="Hugenholtz P."/>
            <person name="Woyke T."/>
            <person name="Wu D."/>
            <person name="Tindall B."/>
            <person name="Pomrenke H."/>
            <person name="Brambilla E."/>
            <person name="Klenk H.-P."/>
            <person name="Eisen J.A."/>
        </authorList>
    </citation>
    <scope>NUCLEOTIDE SEQUENCE [LARGE SCALE GENOMIC DNA]</scope>
    <source>
        <strain evidence="9">ATCC BAA-1392 / DSM 18658 / VKM B-2454 / MOB10</strain>
    </source>
</reference>
<keyword evidence="1" id="KW-0808">Transferase</keyword>
<dbReference type="eggNOG" id="COG0515">
    <property type="taxonomic scope" value="Bacteria"/>
</dbReference>
<evidence type="ECO:0000256" key="1">
    <source>
        <dbReference type="ARBA" id="ARBA00022679"/>
    </source>
</evidence>
<dbReference type="Proteomes" id="UP000010798">
    <property type="component" value="Chromosome"/>
</dbReference>
<dbReference type="GO" id="GO:0004674">
    <property type="term" value="F:protein serine/threonine kinase activity"/>
    <property type="evidence" value="ECO:0007669"/>
    <property type="project" value="TreeGrafter"/>
</dbReference>
<dbReference type="PROSITE" id="PS50011">
    <property type="entry name" value="PROTEIN_KINASE_DOM"/>
    <property type="match status" value="1"/>
</dbReference>
<dbReference type="CDD" id="cd00060">
    <property type="entry name" value="FHA"/>
    <property type="match status" value="1"/>
</dbReference>
<feature type="domain" description="Protein kinase" evidence="7">
    <location>
        <begin position="213"/>
        <end position="482"/>
    </location>
</feature>
<dbReference type="InterPro" id="IPR000253">
    <property type="entry name" value="FHA_dom"/>
</dbReference>
<dbReference type="Gene3D" id="1.10.510.10">
    <property type="entry name" value="Transferase(Phosphotransferase) domain 1"/>
    <property type="match status" value="1"/>
</dbReference>